<dbReference type="InterPro" id="IPR045340">
    <property type="entry name" value="DUF6533"/>
</dbReference>
<keyword evidence="2" id="KW-1133">Transmembrane helix</keyword>
<evidence type="ECO:0000313" key="5">
    <source>
        <dbReference type="Proteomes" id="UP000007148"/>
    </source>
</evidence>
<evidence type="ECO:0000259" key="3">
    <source>
        <dbReference type="Pfam" id="PF20151"/>
    </source>
</evidence>
<proteinExistence type="predicted"/>
<accession>G4TXF2</accession>
<name>G4TXF2_SERID</name>
<dbReference type="Proteomes" id="UP000007148">
    <property type="component" value="Unassembled WGS sequence"/>
</dbReference>
<dbReference type="HOGENOM" id="CLU_054803_0_0_1"/>
<reference evidence="4 5" key="1">
    <citation type="journal article" date="2011" name="PLoS Pathog.">
        <title>Endophytic Life Strategies Decoded by Genome and Transcriptome Analyses of the Mutualistic Root Symbiont Piriformospora indica.</title>
        <authorList>
            <person name="Zuccaro A."/>
            <person name="Lahrmann U."/>
            <person name="Guldener U."/>
            <person name="Langen G."/>
            <person name="Pfiffi S."/>
            <person name="Biedenkopf D."/>
            <person name="Wong P."/>
            <person name="Samans B."/>
            <person name="Grimm C."/>
            <person name="Basiewicz M."/>
            <person name="Murat C."/>
            <person name="Martin F."/>
            <person name="Kogel K.H."/>
        </authorList>
    </citation>
    <scope>NUCLEOTIDE SEQUENCE [LARGE SCALE GENOMIC DNA]</scope>
    <source>
        <strain evidence="4 5">DSM 11827</strain>
    </source>
</reference>
<protein>
    <recommendedName>
        <fullName evidence="3">DUF6533 domain-containing protein</fullName>
    </recommendedName>
</protein>
<gene>
    <name evidence="4" type="ORF">PIIN_09995</name>
</gene>
<evidence type="ECO:0000256" key="2">
    <source>
        <dbReference type="SAM" id="Phobius"/>
    </source>
</evidence>
<evidence type="ECO:0000256" key="1">
    <source>
        <dbReference type="SAM" id="MobiDB-lite"/>
    </source>
</evidence>
<feature type="transmembrane region" description="Helical" evidence="2">
    <location>
        <begin position="66"/>
        <end position="84"/>
    </location>
</feature>
<feature type="transmembrane region" description="Helical" evidence="2">
    <location>
        <begin position="96"/>
        <end position="118"/>
    </location>
</feature>
<feature type="transmembrane region" description="Helical" evidence="2">
    <location>
        <begin position="182"/>
        <end position="202"/>
    </location>
</feature>
<feature type="transmembrane region" description="Helical" evidence="2">
    <location>
        <begin position="130"/>
        <end position="155"/>
    </location>
</feature>
<keyword evidence="2" id="KW-0472">Membrane</keyword>
<feature type="transmembrane region" description="Helical" evidence="2">
    <location>
        <begin position="223"/>
        <end position="240"/>
    </location>
</feature>
<organism evidence="4 5">
    <name type="scientific">Serendipita indica (strain DSM 11827)</name>
    <name type="common">Root endophyte fungus</name>
    <name type="synonym">Piriformospora indica</name>
    <dbReference type="NCBI Taxonomy" id="1109443"/>
    <lineage>
        <taxon>Eukaryota</taxon>
        <taxon>Fungi</taxon>
        <taxon>Dikarya</taxon>
        <taxon>Basidiomycota</taxon>
        <taxon>Agaricomycotina</taxon>
        <taxon>Agaricomycetes</taxon>
        <taxon>Sebacinales</taxon>
        <taxon>Serendipitaceae</taxon>
        <taxon>Serendipita</taxon>
    </lineage>
</organism>
<feature type="compositionally biased region" description="Basic and acidic residues" evidence="1">
    <location>
        <begin position="358"/>
        <end position="384"/>
    </location>
</feature>
<keyword evidence="2" id="KW-0812">Transmembrane</keyword>
<feature type="transmembrane region" description="Helical" evidence="2">
    <location>
        <begin position="246"/>
        <end position="264"/>
    </location>
</feature>
<feature type="region of interest" description="Disordered" evidence="1">
    <location>
        <begin position="356"/>
        <end position="416"/>
    </location>
</feature>
<dbReference type="EMBL" id="CAFZ01000574">
    <property type="protein sequence ID" value="CCA75995.1"/>
    <property type="molecule type" value="Genomic_DNA"/>
</dbReference>
<dbReference type="Pfam" id="PF20151">
    <property type="entry name" value="DUF6533"/>
    <property type="match status" value="1"/>
</dbReference>
<evidence type="ECO:0000313" key="4">
    <source>
        <dbReference type="EMBL" id="CCA75995.1"/>
    </source>
</evidence>
<feature type="domain" description="DUF6533" evidence="3">
    <location>
        <begin position="33"/>
        <end position="69"/>
    </location>
</feature>
<comment type="caution">
    <text evidence="4">The sequence shown here is derived from an EMBL/GenBank/DDBJ whole genome shotgun (WGS) entry which is preliminary data.</text>
</comment>
<dbReference type="InParanoid" id="G4TXF2"/>
<dbReference type="OrthoDB" id="3354157at2759"/>
<keyword evidence="5" id="KW-1185">Reference proteome</keyword>
<feature type="compositionally biased region" description="Polar residues" evidence="1">
    <location>
        <begin position="289"/>
        <end position="302"/>
    </location>
</feature>
<sequence>MVRPIEIEAMHNDGLSFVQIARNLQLMRWMNGAAIALLIYDTCLILGDEVEFLWPKRWSVIKAFYFLNRALCATFTMMSAQQFISMNSMSDGFCTFNLIGVGIATFISFAMCNWMLLARTRALVGCERPILDAALVAYFFLSYTITGVLVILTSLQFRTKIFFSPTIRICSASIHPKEMGLIWIWPMLFETTIFVITTVKLYQTRKHGACLGSRLFSVLFRDGVCYYVSICLFRTWNLVAWNLRPISFTFTGIFILWVIMSVACSRLQLNLLKAIDPLYESDVGGMTGETSSAIPTHGTTTFGRRMDGNRCGRRRRPSSTFDDLHERRSYLDRLFHIPITSLRSFGESSRVTMQGKGIELHDQSKRLEKSGKEHDGTQKDEHIQLRSMSSPNPLSPYRRTSGEFPDDEARTLNSVT</sequence>
<dbReference type="AlphaFoldDB" id="G4TXF2"/>
<feature type="region of interest" description="Disordered" evidence="1">
    <location>
        <begin position="289"/>
        <end position="320"/>
    </location>
</feature>